<dbReference type="EMBL" id="JAJPPU010000002">
    <property type="protein sequence ID" value="MCD8473301.1"/>
    <property type="molecule type" value="Genomic_DNA"/>
</dbReference>
<comment type="caution">
    <text evidence="1">The sequence shown here is derived from an EMBL/GenBank/DDBJ whole genome shotgun (WGS) entry which is preliminary data.</text>
</comment>
<dbReference type="RefSeq" id="WP_152536601.1">
    <property type="nucleotide sequence ID" value="NZ_CP087676.1"/>
</dbReference>
<sequence>MPHGAHRRSWVGYGATQAAITAYRVLAGTVVRPVVPTLDLQPYARHHGMATERCEMPIDSDFLEHLDQGGKVRTTPRHGQTRRVGSARQTEHMTTQGVHRTCKTTRNWLR</sequence>
<organism evidence="1 2">
    <name type="scientific">Xylella taiwanensis</name>
    <dbReference type="NCBI Taxonomy" id="1444770"/>
    <lineage>
        <taxon>Bacteria</taxon>
        <taxon>Pseudomonadati</taxon>
        <taxon>Pseudomonadota</taxon>
        <taxon>Gammaproteobacteria</taxon>
        <taxon>Lysobacterales</taxon>
        <taxon>Lysobacteraceae</taxon>
        <taxon>Xylella</taxon>
    </lineage>
</organism>
<keyword evidence="2" id="KW-1185">Reference proteome</keyword>
<gene>
    <name evidence="1" type="ORF">LPH55_07495</name>
</gene>
<proteinExistence type="predicted"/>
<name>A0ABS8TW98_9GAMM</name>
<evidence type="ECO:0000313" key="2">
    <source>
        <dbReference type="Proteomes" id="UP001430701"/>
    </source>
</evidence>
<protein>
    <submittedName>
        <fullName evidence="1">Uncharacterized protein</fullName>
    </submittedName>
</protein>
<evidence type="ECO:0000313" key="1">
    <source>
        <dbReference type="EMBL" id="MCD8473301.1"/>
    </source>
</evidence>
<dbReference type="Proteomes" id="UP001430701">
    <property type="component" value="Unassembled WGS sequence"/>
</dbReference>
<accession>A0ABS8TW98</accession>
<reference evidence="1" key="1">
    <citation type="submission" date="2021-11" db="EMBL/GenBank/DDBJ databases">
        <title>Genome sequence of Xylella taiwanensis PLS432.</title>
        <authorList>
            <person name="Weng L.-W."/>
            <person name="Su C.-C."/>
            <person name="Tsai C.-W."/>
            <person name="Kuo C.-H."/>
        </authorList>
    </citation>
    <scope>NUCLEOTIDE SEQUENCE</scope>
    <source>
        <strain evidence="1">PLS432</strain>
    </source>
</reference>